<dbReference type="Gene3D" id="4.10.240.10">
    <property type="entry name" value="Zn(2)-C6 fungal-type DNA-binding domain"/>
    <property type="match status" value="1"/>
</dbReference>
<accession>A0A9P4IYX9</accession>
<feature type="region of interest" description="Disordered" evidence="4">
    <location>
        <begin position="80"/>
        <end position="112"/>
    </location>
</feature>
<dbReference type="Pfam" id="PF04082">
    <property type="entry name" value="Fungal_trans"/>
    <property type="match status" value="1"/>
</dbReference>
<dbReference type="OrthoDB" id="4934715at2759"/>
<evidence type="ECO:0000256" key="1">
    <source>
        <dbReference type="ARBA" id="ARBA00004123"/>
    </source>
</evidence>
<feature type="region of interest" description="Disordered" evidence="4">
    <location>
        <begin position="153"/>
        <end position="173"/>
    </location>
</feature>
<reference evidence="6" key="1">
    <citation type="journal article" date="2020" name="Stud. Mycol.">
        <title>101 Dothideomycetes genomes: a test case for predicting lifestyles and emergence of pathogens.</title>
        <authorList>
            <person name="Haridas S."/>
            <person name="Albert R."/>
            <person name="Binder M."/>
            <person name="Bloem J."/>
            <person name="Labutti K."/>
            <person name="Salamov A."/>
            <person name="Andreopoulos B."/>
            <person name="Baker S."/>
            <person name="Barry K."/>
            <person name="Bills G."/>
            <person name="Bluhm B."/>
            <person name="Cannon C."/>
            <person name="Castanera R."/>
            <person name="Culley D."/>
            <person name="Daum C."/>
            <person name="Ezra D."/>
            <person name="Gonzalez J."/>
            <person name="Henrissat B."/>
            <person name="Kuo A."/>
            <person name="Liang C."/>
            <person name="Lipzen A."/>
            <person name="Lutzoni F."/>
            <person name="Magnuson J."/>
            <person name="Mondo S."/>
            <person name="Nolan M."/>
            <person name="Ohm R."/>
            <person name="Pangilinan J."/>
            <person name="Park H.-J."/>
            <person name="Ramirez L."/>
            <person name="Alfaro M."/>
            <person name="Sun H."/>
            <person name="Tritt A."/>
            <person name="Yoshinaga Y."/>
            <person name="Zwiers L.-H."/>
            <person name="Turgeon B."/>
            <person name="Goodwin S."/>
            <person name="Spatafora J."/>
            <person name="Crous P."/>
            <person name="Grigoriev I."/>
        </authorList>
    </citation>
    <scope>NUCLEOTIDE SEQUENCE</scope>
    <source>
        <strain evidence="6">CBS 260.36</strain>
    </source>
</reference>
<dbReference type="CDD" id="cd12148">
    <property type="entry name" value="fungal_TF_MHR"/>
    <property type="match status" value="1"/>
</dbReference>
<gene>
    <name evidence="6" type="ORF">K461DRAFT_281759</name>
</gene>
<comment type="subcellular location">
    <subcellularLocation>
        <location evidence="1">Nucleus</location>
    </subcellularLocation>
</comment>
<dbReference type="EMBL" id="ML996091">
    <property type="protein sequence ID" value="KAF2149389.1"/>
    <property type="molecule type" value="Genomic_DNA"/>
</dbReference>
<dbReference type="GO" id="GO:0008270">
    <property type="term" value="F:zinc ion binding"/>
    <property type="evidence" value="ECO:0007669"/>
    <property type="project" value="InterPro"/>
</dbReference>
<dbReference type="SUPFAM" id="SSF57701">
    <property type="entry name" value="Zn2/Cys6 DNA-binding domain"/>
    <property type="match status" value="1"/>
</dbReference>
<keyword evidence="3" id="KW-0539">Nucleus</keyword>
<dbReference type="SMART" id="SM00906">
    <property type="entry name" value="Fungal_trans"/>
    <property type="match status" value="1"/>
</dbReference>
<keyword evidence="7" id="KW-1185">Reference proteome</keyword>
<dbReference type="SMART" id="SM00066">
    <property type="entry name" value="GAL4"/>
    <property type="match status" value="1"/>
</dbReference>
<evidence type="ECO:0000259" key="5">
    <source>
        <dbReference type="PROSITE" id="PS50048"/>
    </source>
</evidence>
<organism evidence="6 7">
    <name type="scientific">Myriangium duriaei CBS 260.36</name>
    <dbReference type="NCBI Taxonomy" id="1168546"/>
    <lineage>
        <taxon>Eukaryota</taxon>
        <taxon>Fungi</taxon>
        <taxon>Dikarya</taxon>
        <taxon>Ascomycota</taxon>
        <taxon>Pezizomycotina</taxon>
        <taxon>Dothideomycetes</taxon>
        <taxon>Dothideomycetidae</taxon>
        <taxon>Myriangiales</taxon>
        <taxon>Myriangiaceae</taxon>
        <taxon>Myriangium</taxon>
    </lineage>
</organism>
<dbReference type="InterPro" id="IPR050613">
    <property type="entry name" value="Sec_Metabolite_Reg"/>
</dbReference>
<evidence type="ECO:0000256" key="4">
    <source>
        <dbReference type="SAM" id="MobiDB-lite"/>
    </source>
</evidence>
<dbReference type="PROSITE" id="PS50048">
    <property type="entry name" value="ZN2_CY6_FUNGAL_2"/>
    <property type="match status" value="1"/>
</dbReference>
<dbReference type="CDD" id="cd00067">
    <property type="entry name" value="GAL4"/>
    <property type="match status" value="1"/>
</dbReference>
<dbReference type="GO" id="GO:0006351">
    <property type="term" value="P:DNA-templated transcription"/>
    <property type="evidence" value="ECO:0007669"/>
    <property type="project" value="InterPro"/>
</dbReference>
<dbReference type="GO" id="GO:0000981">
    <property type="term" value="F:DNA-binding transcription factor activity, RNA polymerase II-specific"/>
    <property type="evidence" value="ECO:0007669"/>
    <property type="project" value="InterPro"/>
</dbReference>
<dbReference type="PROSITE" id="PS00463">
    <property type="entry name" value="ZN2_CY6_FUNGAL_1"/>
    <property type="match status" value="1"/>
</dbReference>
<dbReference type="Pfam" id="PF00172">
    <property type="entry name" value="Zn_clus"/>
    <property type="match status" value="1"/>
</dbReference>
<dbReference type="InterPro" id="IPR007219">
    <property type="entry name" value="XnlR_reg_dom"/>
</dbReference>
<dbReference type="InterPro" id="IPR036864">
    <property type="entry name" value="Zn2-C6_fun-type_DNA-bd_sf"/>
</dbReference>
<evidence type="ECO:0000256" key="3">
    <source>
        <dbReference type="ARBA" id="ARBA00023242"/>
    </source>
</evidence>
<feature type="compositionally biased region" description="Polar residues" evidence="4">
    <location>
        <begin position="154"/>
        <end position="169"/>
    </location>
</feature>
<name>A0A9P4IYX9_9PEZI</name>
<dbReference type="PANTHER" id="PTHR31001">
    <property type="entry name" value="UNCHARACTERIZED TRANSCRIPTIONAL REGULATORY PROTEIN"/>
    <property type="match status" value="1"/>
</dbReference>
<evidence type="ECO:0000313" key="6">
    <source>
        <dbReference type="EMBL" id="KAF2149389.1"/>
    </source>
</evidence>
<evidence type="ECO:0000313" key="7">
    <source>
        <dbReference type="Proteomes" id="UP000799439"/>
    </source>
</evidence>
<protein>
    <recommendedName>
        <fullName evidence="5">Zn(2)-C6 fungal-type domain-containing protein</fullName>
    </recommendedName>
</protein>
<evidence type="ECO:0000256" key="2">
    <source>
        <dbReference type="ARBA" id="ARBA00022723"/>
    </source>
</evidence>
<dbReference type="AlphaFoldDB" id="A0A9P4IYX9"/>
<dbReference type="InterPro" id="IPR001138">
    <property type="entry name" value="Zn2Cys6_DnaBD"/>
</dbReference>
<dbReference type="GO" id="GO:0003677">
    <property type="term" value="F:DNA binding"/>
    <property type="evidence" value="ECO:0007669"/>
    <property type="project" value="InterPro"/>
</dbReference>
<dbReference type="GO" id="GO:0005634">
    <property type="term" value="C:nucleus"/>
    <property type="evidence" value="ECO:0007669"/>
    <property type="project" value="UniProtKB-SubCell"/>
</dbReference>
<comment type="caution">
    <text evidence="6">The sequence shown here is derived from an EMBL/GenBank/DDBJ whole genome shotgun (WGS) entry which is preliminary data.</text>
</comment>
<sequence>MSSDPSKRRNRTQRSCQPCRIGKLRCNRELPCSECVKRSRETSCVYAQQVQESMAYRSQARVMRQKLDNLERVVKSLRQGAAGDAAERSSKQATADPAATVRDDETSSQQQIDIPQGKYRITANEEAFVGPAHWESIVNDIAEVRAYLEDDPSVQESSDGVLNNESSPSDAGAVKTPDLFCNGHSVLTIQELVGTLPPKATCDRLVAAWFNSMDNYKHIVHIPTFQRQYAQFWRSQSHISPVWLALLFNILALGSQYLSKEPAFDDASQPGAQLHSLASHAIHLADYAKPKMYILEALILYIRYGQMKSDESQLRLWLTLGLVTRLSTRMGLFRDPSYCEGISPFVAEMRRRVWHCICYMDICFSYQIGLVSAIHGLPANAALPSNLNDSDFDPESKVLPPAWPMDKYTNLTYVIIMGQLTNVFAEAVTLSNAMSPPGCSEIEKLETKIRTIGNEMPENLRMRPLDKSFGDPPALIMERLRLDLVYTKAICVLYRRYLCSDRHEDRRKCTESADQILALHALLDEAAQPTGQLESCHYQEIRDCMDCFILAGIITGVEISDAYRHPAGSAKQCYSSVQLEHMRKMLRTSCDIWMRWTFAPRKARRAAFAMIGMLDKHASPKSTPVQPELRADESTSLPDGVVISTNAQIDGPALVDGGFWTDDMNSAIDYDSFLNMDTPDPSSFQDIFDTPFDDSGMNWVSHIIVSYHVQKQLADSISRACGTH</sequence>
<dbReference type="Proteomes" id="UP000799439">
    <property type="component" value="Unassembled WGS sequence"/>
</dbReference>
<feature type="domain" description="Zn(2)-C6 fungal-type" evidence="5">
    <location>
        <begin position="15"/>
        <end position="46"/>
    </location>
</feature>
<dbReference type="PANTHER" id="PTHR31001:SF49">
    <property type="entry name" value="ZN(II)2CYS6 TRANSCRIPTION FACTOR (EUROFUNG)"/>
    <property type="match status" value="1"/>
</dbReference>
<keyword evidence="2" id="KW-0479">Metal-binding</keyword>
<proteinExistence type="predicted"/>